<evidence type="ECO:0000313" key="1">
    <source>
        <dbReference type="EMBL" id="NYT27714.1"/>
    </source>
</evidence>
<dbReference type="Proteomes" id="UP000568751">
    <property type="component" value="Unassembled WGS sequence"/>
</dbReference>
<proteinExistence type="predicted"/>
<keyword evidence="1" id="KW-0808">Transferase</keyword>
<dbReference type="GO" id="GO:0008168">
    <property type="term" value="F:methyltransferase activity"/>
    <property type="evidence" value="ECO:0007669"/>
    <property type="project" value="UniProtKB-KW"/>
</dbReference>
<dbReference type="InterPro" id="IPR029063">
    <property type="entry name" value="SAM-dependent_MTases_sf"/>
</dbReference>
<comment type="caution">
    <text evidence="1">The sequence shown here is derived from an EMBL/GenBank/DDBJ whole genome shotgun (WGS) entry which is preliminary data.</text>
</comment>
<dbReference type="EMBL" id="JACCHT010000001">
    <property type="protein sequence ID" value="NYT27714.1"/>
    <property type="molecule type" value="Genomic_DNA"/>
</dbReference>
<gene>
    <name evidence="1" type="ORF">H0A76_07320</name>
</gene>
<keyword evidence="1" id="KW-0489">Methyltransferase</keyword>
<accession>A0A853F1F2</accession>
<evidence type="ECO:0000313" key="2">
    <source>
        <dbReference type="Proteomes" id="UP000568751"/>
    </source>
</evidence>
<protein>
    <submittedName>
        <fullName evidence="1">Class I SAM-dependent methyltransferase</fullName>
    </submittedName>
</protein>
<dbReference type="AlphaFoldDB" id="A0A853F1F2"/>
<reference evidence="1 2" key="1">
    <citation type="submission" date="2020-05" db="EMBL/GenBank/DDBJ databases">
        <title>Horizontal transmission and recombination maintain forever young bacterial symbiont genomes.</title>
        <authorList>
            <person name="Russell S.L."/>
            <person name="Pepper-Tunick E."/>
            <person name="Svedberg J."/>
            <person name="Byrne A."/>
            <person name="Ruelas Castillo J."/>
            <person name="Vollmers C."/>
            <person name="Beinart R.A."/>
            <person name="Corbett-Detig R."/>
        </authorList>
    </citation>
    <scope>NUCLEOTIDE SEQUENCE [LARGE SCALE GENOMIC DNA]</scope>
    <source>
        <strain evidence="1">455</strain>
    </source>
</reference>
<sequence>MRRFEPEQCFGQITTRAFAEINKTLKLTQHLLCDNGHHLLMKGINVESCNLKNGENS</sequence>
<name>A0A853F1F2_9GAMM</name>
<dbReference type="Gene3D" id="3.40.50.150">
    <property type="entry name" value="Vaccinia Virus protein VP39"/>
    <property type="match status" value="1"/>
</dbReference>
<organism evidence="1 2">
    <name type="scientific">Candidatus Thiodubiliella endoseptemdiera</name>
    <dbReference type="NCBI Taxonomy" id="2738886"/>
    <lineage>
        <taxon>Bacteria</taxon>
        <taxon>Pseudomonadati</taxon>
        <taxon>Pseudomonadota</taxon>
        <taxon>Gammaproteobacteria</taxon>
        <taxon>Candidatus Pseudothioglobaceae</taxon>
        <taxon>Candidatus Thiodubiliella</taxon>
    </lineage>
</organism>
<dbReference type="GO" id="GO:0032259">
    <property type="term" value="P:methylation"/>
    <property type="evidence" value="ECO:0007669"/>
    <property type="project" value="UniProtKB-KW"/>
</dbReference>